<evidence type="ECO:0000313" key="2">
    <source>
        <dbReference type="EMBL" id="QDS89953.1"/>
    </source>
</evidence>
<keyword evidence="1" id="KW-0732">Signal</keyword>
<keyword evidence="3" id="KW-1185">Reference proteome</keyword>
<evidence type="ECO:0000256" key="1">
    <source>
        <dbReference type="SAM" id="SignalP"/>
    </source>
</evidence>
<feature type="signal peptide" evidence="1">
    <location>
        <begin position="1"/>
        <end position="22"/>
    </location>
</feature>
<gene>
    <name evidence="2" type="ORF">EC9_41550</name>
</gene>
<dbReference type="Proteomes" id="UP000319557">
    <property type="component" value="Chromosome"/>
</dbReference>
<organism evidence="2 3">
    <name type="scientific">Rosistilla ulvae</name>
    <dbReference type="NCBI Taxonomy" id="1930277"/>
    <lineage>
        <taxon>Bacteria</taxon>
        <taxon>Pseudomonadati</taxon>
        <taxon>Planctomycetota</taxon>
        <taxon>Planctomycetia</taxon>
        <taxon>Pirellulales</taxon>
        <taxon>Pirellulaceae</taxon>
        <taxon>Rosistilla</taxon>
    </lineage>
</organism>
<accession>A0A517M4Z7</accession>
<proteinExistence type="predicted"/>
<dbReference type="EMBL" id="CP036261">
    <property type="protein sequence ID" value="QDS89953.1"/>
    <property type="molecule type" value="Genomic_DNA"/>
</dbReference>
<protein>
    <recommendedName>
        <fullName evidence="4">Lipoprotein</fullName>
    </recommendedName>
</protein>
<dbReference type="RefSeq" id="WP_145347876.1">
    <property type="nucleotide sequence ID" value="NZ_CP036261.1"/>
</dbReference>
<reference evidence="2 3" key="1">
    <citation type="submission" date="2019-02" db="EMBL/GenBank/DDBJ databases">
        <title>Deep-cultivation of Planctomycetes and their phenomic and genomic characterization uncovers novel biology.</title>
        <authorList>
            <person name="Wiegand S."/>
            <person name="Jogler M."/>
            <person name="Boedeker C."/>
            <person name="Pinto D."/>
            <person name="Vollmers J."/>
            <person name="Rivas-Marin E."/>
            <person name="Kohn T."/>
            <person name="Peeters S.H."/>
            <person name="Heuer A."/>
            <person name="Rast P."/>
            <person name="Oberbeckmann S."/>
            <person name="Bunk B."/>
            <person name="Jeske O."/>
            <person name="Meyerdierks A."/>
            <person name="Storesund J.E."/>
            <person name="Kallscheuer N."/>
            <person name="Luecker S."/>
            <person name="Lage O.M."/>
            <person name="Pohl T."/>
            <person name="Merkel B.J."/>
            <person name="Hornburger P."/>
            <person name="Mueller R.-W."/>
            <person name="Bruemmer F."/>
            <person name="Labrenz M."/>
            <person name="Spormann A.M."/>
            <person name="Op den Camp H."/>
            <person name="Overmann J."/>
            <person name="Amann R."/>
            <person name="Jetten M.S.M."/>
            <person name="Mascher T."/>
            <person name="Medema M.H."/>
            <person name="Devos D.P."/>
            <person name="Kaster A.-K."/>
            <person name="Ovreas L."/>
            <person name="Rohde M."/>
            <person name="Galperin M.Y."/>
            <person name="Jogler C."/>
        </authorList>
    </citation>
    <scope>NUCLEOTIDE SEQUENCE [LARGE SCALE GENOMIC DNA]</scope>
    <source>
        <strain evidence="2 3">EC9</strain>
    </source>
</reference>
<feature type="chain" id="PRO_5022174470" description="Lipoprotein" evidence="1">
    <location>
        <begin position="23"/>
        <end position="139"/>
    </location>
</feature>
<name>A0A517M4Z7_9BACT</name>
<evidence type="ECO:0008006" key="4">
    <source>
        <dbReference type="Google" id="ProtNLM"/>
    </source>
</evidence>
<sequence length="139" mass="14707" precursor="true">MRTASLCMLMAGGLLFAGCTQADGPPRVAVNGQVTLDGKPLDDALLRFVPKADARGSCVLLQAGQFAIEPTDGPSPGDFDVVVTPNAPDAEQAFERIRSGQRDPLKARSVPASYQKPGRLTATVTADGSNEFRFELTSR</sequence>
<dbReference type="OrthoDB" id="285617at2"/>
<dbReference type="PROSITE" id="PS51257">
    <property type="entry name" value="PROKAR_LIPOPROTEIN"/>
    <property type="match status" value="1"/>
</dbReference>
<dbReference type="KEGG" id="ruv:EC9_41550"/>
<dbReference type="AlphaFoldDB" id="A0A517M4Z7"/>
<evidence type="ECO:0000313" key="3">
    <source>
        <dbReference type="Proteomes" id="UP000319557"/>
    </source>
</evidence>